<dbReference type="Gene3D" id="3.40.50.12030">
    <property type="entry name" value="Uncharacterised protein family UPF0261, NC domain"/>
    <property type="match status" value="1"/>
</dbReference>
<evidence type="ECO:0000313" key="4">
    <source>
        <dbReference type="Proteomes" id="UP000777265"/>
    </source>
</evidence>
<dbReference type="EMBL" id="JAAYEE010000217">
    <property type="protein sequence ID" value="NLW36145.1"/>
    <property type="molecule type" value="Genomic_DNA"/>
</dbReference>
<organism evidence="3 4">
    <name type="scientific">Syntrophorhabdus aromaticivorans</name>
    <dbReference type="NCBI Taxonomy" id="328301"/>
    <lineage>
        <taxon>Bacteria</taxon>
        <taxon>Pseudomonadati</taxon>
        <taxon>Thermodesulfobacteriota</taxon>
        <taxon>Syntrophorhabdia</taxon>
        <taxon>Syntrophorhabdales</taxon>
        <taxon>Syntrophorhabdaceae</taxon>
        <taxon>Syntrophorhabdus</taxon>
    </lineage>
</organism>
<feature type="domain" description="UPF0261" evidence="2">
    <location>
        <begin position="188"/>
        <end position="399"/>
    </location>
</feature>
<feature type="domain" description="UPF0261" evidence="1">
    <location>
        <begin position="2"/>
        <end position="178"/>
    </location>
</feature>
<evidence type="ECO:0000259" key="2">
    <source>
        <dbReference type="Pfam" id="PF23189"/>
    </source>
</evidence>
<evidence type="ECO:0000313" key="3">
    <source>
        <dbReference type="EMBL" id="NLW36145.1"/>
    </source>
</evidence>
<dbReference type="PANTHER" id="PTHR31862:SF1">
    <property type="entry name" value="UPF0261 DOMAIN PROTEIN (AFU_ORTHOLOGUE AFUA_1G10120)"/>
    <property type="match status" value="1"/>
</dbReference>
<dbReference type="CDD" id="cd15488">
    <property type="entry name" value="Tm-1-like"/>
    <property type="match status" value="1"/>
</dbReference>
<protein>
    <submittedName>
        <fullName evidence="3">Uncharacterized protein</fullName>
    </submittedName>
</protein>
<dbReference type="InterPro" id="IPR051353">
    <property type="entry name" value="Tobamovirus_resist_UPF0261"/>
</dbReference>
<proteinExistence type="predicted"/>
<dbReference type="Gene3D" id="3.40.50.12020">
    <property type="entry name" value="Uncharacterised protein family UPF0261, NN domain"/>
    <property type="match status" value="1"/>
</dbReference>
<gene>
    <name evidence="3" type="ORF">GXY80_11815</name>
</gene>
<dbReference type="STRING" id="909663.GCA_000512235_02909"/>
<dbReference type="InterPro" id="IPR044122">
    <property type="entry name" value="UPF0261_N"/>
</dbReference>
<dbReference type="PIRSF" id="PIRSF033271">
    <property type="entry name" value="UCP033271"/>
    <property type="match status" value="1"/>
</dbReference>
<reference evidence="3" key="2">
    <citation type="submission" date="2020-01" db="EMBL/GenBank/DDBJ databases">
        <authorList>
            <person name="Campanaro S."/>
        </authorList>
    </citation>
    <scope>NUCLEOTIDE SEQUENCE</scope>
    <source>
        <strain evidence="3">AS06rmzACSIP_7</strain>
    </source>
</reference>
<dbReference type="PANTHER" id="PTHR31862">
    <property type="entry name" value="UPF0261 DOMAIN PROTEIN (AFU_ORTHOLOGUE AFUA_1G10120)"/>
    <property type="match status" value="1"/>
</dbReference>
<evidence type="ECO:0000259" key="1">
    <source>
        <dbReference type="Pfam" id="PF06792"/>
    </source>
</evidence>
<reference evidence="3" key="1">
    <citation type="journal article" date="2020" name="Biotechnol. Biofuels">
        <title>New insights from the biogas microbiome by comprehensive genome-resolved metagenomics of nearly 1600 species originating from multiple anaerobic digesters.</title>
        <authorList>
            <person name="Campanaro S."/>
            <person name="Treu L."/>
            <person name="Rodriguez-R L.M."/>
            <person name="Kovalovszki A."/>
            <person name="Ziels R.M."/>
            <person name="Maus I."/>
            <person name="Zhu X."/>
            <person name="Kougias P.G."/>
            <person name="Basile A."/>
            <person name="Luo G."/>
            <person name="Schluter A."/>
            <person name="Konstantinidis K.T."/>
            <person name="Angelidaki I."/>
        </authorList>
    </citation>
    <scope>NUCLEOTIDE SEQUENCE</scope>
    <source>
        <strain evidence="3">AS06rmzACSIP_7</strain>
    </source>
</reference>
<sequence>MKTILIVATLDTKGAEVSFAREQIEALGAKAMLLDAGVLNPPTVTPCITREEVADAACSSIEEIRNIGSEGAALDVMAVGGGNIALKLYQEGKIDGVLSIGGSCGTSLGTGVMRALPIGVPKFMISSQAANPAVVSATVKTSDICMFHSVSDVAGLNRLTKTIFVRACGGVVGMAKAEIPHEKGEQRTVGFCTKGTTEAANVMIRQKIFDAGYQPMTFHCFGFGPASFEQVIKDGFIEGGVIELASDWIDRIGGGNSFPPDDRYENAGKLGLPQVFVPGSCDFIASDRASAAKYPGRINTQHNAAVQLYRTTREELMQAGREIGEKLSRSRGPVTVVIPMRGFCIHDCEGGVLYNPDADAGFVEAISAFDGEGKVKIKKVDAHVNDMEFVNAIMDAFAENVAVVEKENTSLVRQTAMAGNN</sequence>
<dbReference type="Proteomes" id="UP000777265">
    <property type="component" value="Unassembled WGS sequence"/>
</dbReference>
<name>A0A351U316_9BACT</name>
<accession>A0A351U316</accession>
<dbReference type="Pfam" id="PF06792">
    <property type="entry name" value="UPF0261"/>
    <property type="match status" value="1"/>
</dbReference>
<dbReference type="AlphaFoldDB" id="A0A351U316"/>
<dbReference type="InterPro" id="IPR008322">
    <property type="entry name" value="UPF0261"/>
</dbReference>
<dbReference type="NCBIfam" id="NF002674">
    <property type="entry name" value="PRK02399.1-2"/>
    <property type="match status" value="1"/>
</dbReference>
<dbReference type="InterPro" id="IPR056778">
    <property type="entry name" value="UPF0261_C"/>
</dbReference>
<dbReference type="Pfam" id="PF23189">
    <property type="entry name" value="UPF0261_C"/>
    <property type="match status" value="1"/>
</dbReference>
<comment type="caution">
    <text evidence="3">The sequence shown here is derived from an EMBL/GenBank/DDBJ whole genome shotgun (WGS) entry which is preliminary data.</text>
</comment>